<sequence length="81" mass="8714">MGVPRCCTDVSGQQGGSQSNGHPLQGLRFQLRCPALSEGLPPLRKEEVAWPQQSTVLRRAKGAGSRTETAYFGAPPSRVYS</sequence>
<organism evidence="2 3">
    <name type="scientific">Pleurodeles waltl</name>
    <name type="common">Iberian ribbed newt</name>
    <dbReference type="NCBI Taxonomy" id="8319"/>
    <lineage>
        <taxon>Eukaryota</taxon>
        <taxon>Metazoa</taxon>
        <taxon>Chordata</taxon>
        <taxon>Craniata</taxon>
        <taxon>Vertebrata</taxon>
        <taxon>Euteleostomi</taxon>
        <taxon>Amphibia</taxon>
        <taxon>Batrachia</taxon>
        <taxon>Caudata</taxon>
        <taxon>Salamandroidea</taxon>
        <taxon>Salamandridae</taxon>
        <taxon>Pleurodelinae</taxon>
        <taxon>Pleurodeles</taxon>
    </lineage>
</organism>
<comment type="caution">
    <text evidence="2">The sequence shown here is derived from an EMBL/GenBank/DDBJ whole genome shotgun (WGS) entry which is preliminary data.</text>
</comment>
<feature type="region of interest" description="Disordered" evidence="1">
    <location>
        <begin position="59"/>
        <end position="81"/>
    </location>
</feature>
<reference evidence="2" key="1">
    <citation type="journal article" date="2022" name="bioRxiv">
        <title>Sequencing and chromosome-scale assembly of the giantPleurodeles waltlgenome.</title>
        <authorList>
            <person name="Brown T."/>
            <person name="Elewa A."/>
            <person name="Iarovenko S."/>
            <person name="Subramanian E."/>
            <person name="Araus A.J."/>
            <person name="Petzold A."/>
            <person name="Susuki M."/>
            <person name="Suzuki K.-i.T."/>
            <person name="Hayashi T."/>
            <person name="Toyoda A."/>
            <person name="Oliveira C."/>
            <person name="Osipova E."/>
            <person name="Leigh N.D."/>
            <person name="Simon A."/>
            <person name="Yun M.H."/>
        </authorList>
    </citation>
    <scope>NUCLEOTIDE SEQUENCE</scope>
    <source>
        <strain evidence="2">20211129_DDA</strain>
        <tissue evidence="2">Liver</tissue>
    </source>
</reference>
<evidence type="ECO:0000256" key="1">
    <source>
        <dbReference type="SAM" id="MobiDB-lite"/>
    </source>
</evidence>
<evidence type="ECO:0000313" key="2">
    <source>
        <dbReference type="EMBL" id="KAJ1177730.1"/>
    </source>
</evidence>
<dbReference type="Proteomes" id="UP001066276">
    <property type="component" value="Chromosome 3_2"/>
</dbReference>
<feature type="region of interest" description="Disordered" evidence="1">
    <location>
        <begin position="1"/>
        <end position="25"/>
    </location>
</feature>
<keyword evidence="3" id="KW-1185">Reference proteome</keyword>
<dbReference type="AlphaFoldDB" id="A0AAV7TM44"/>
<protein>
    <submittedName>
        <fullName evidence="2">Uncharacterized protein</fullName>
    </submittedName>
</protein>
<proteinExistence type="predicted"/>
<dbReference type="EMBL" id="JANPWB010000006">
    <property type="protein sequence ID" value="KAJ1177730.1"/>
    <property type="molecule type" value="Genomic_DNA"/>
</dbReference>
<evidence type="ECO:0000313" key="3">
    <source>
        <dbReference type="Proteomes" id="UP001066276"/>
    </source>
</evidence>
<name>A0AAV7TM44_PLEWA</name>
<accession>A0AAV7TM44</accession>
<gene>
    <name evidence="2" type="ORF">NDU88_002982</name>
</gene>